<keyword evidence="7" id="KW-1003">Cell membrane</keyword>
<organism evidence="14 15">
    <name type="scientific">Orenia marismortui</name>
    <dbReference type="NCBI Taxonomy" id="46469"/>
    <lineage>
        <taxon>Bacteria</taxon>
        <taxon>Bacillati</taxon>
        <taxon>Bacillota</taxon>
        <taxon>Clostridia</taxon>
        <taxon>Halanaerobiales</taxon>
        <taxon>Halobacteroidaceae</taxon>
        <taxon>Orenia</taxon>
    </lineage>
</organism>
<evidence type="ECO:0000256" key="8">
    <source>
        <dbReference type="ARBA" id="ARBA00022692"/>
    </source>
</evidence>
<keyword evidence="10" id="KW-0406">Ion transport</keyword>
<dbReference type="Proteomes" id="UP000295832">
    <property type="component" value="Unassembled WGS sequence"/>
</dbReference>
<feature type="transmembrane region" description="Helical" evidence="13">
    <location>
        <begin position="289"/>
        <end position="311"/>
    </location>
</feature>
<dbReference type="NCBIfam" id="TIGR00797">
    <property type="entry name" value="matE"/>
    <property type="match status" value="1"/>
</dbReference>
<keyword evidence="15" id="KW-1185">Reference proteome</keyword>
<dbReference type="STRING" id="926561.GCA_000379025_00308"/>
<feature type="transmembrane region" description="Helical" evidence="13">
    <location>
        <begin position="137"/>
        <end position="159"/>
    </location>
</feature>
<feature type="transmembrane region" description="Helical" evidence="13">
    <location>
        <begin position="95"/>
        <end position="117"/>
    </location>
</feature>
<proteinExistence type="inferred from homology"/>
<dbReference type="PIRSF" id="PIRSF006603">
    <property type="entry name" value="DinF"/>
    <property type="match status" value="1"/>
</dbReference>
<dbReference type="Pfam" id="PF01554">
    <property type="entry name" value="MatE"/>
    <property type="match status" value="2"/>
</dbReference>
<feature type="transmembrane region" description="Helical" evidence="13">
    <location>
        <begin position="9"/>
        <end position="31"/>
    </location>
</feature>
<evidence type="ECO:0000256" key="13">
    <source>
        <dbReference type="SAM" id="Phobius"/>
    </source>
</evidence>
<evidence type="ECO:0000256" key="7">
    <source>
        <dbReference type="ARBA" id="ARBA00022475"/>
    </source>
</evidence>
<evidence type="ECO:0000256" key="2">
    <source>
        <dbReference type="ARBA" id="ARBA00004651"/>
    </source>
</evidence>
<keyword evidence="6" id="KW-0050">Antiport</keyword>
<dbReference type="PANTHER" id="PTHR43298">
    <property type="entry name" value="MULTIDRUG RESISTANCE PROTEIN NORM-RELATED"/>
    <property type="match status" value="1"/>
</dbReference>
<evidence type="ECO:0000256" key="5">
    <source>
        <dbReference type="ARBA" id="ARBA00022448"/>
    </source>
</evidence>
<dbReference type="GO" id="GO:0042910">
    <property type="term" value="F:xenobiotic transmembrane transporter activity"/>
    <property type="evidence" value="ECO:0007669"/>
    <property type="project" value="InterPro"/>
</dbReference>
<dbReference type="GO" id="GO:0005886">
    <property type="term" value="C:plasma membrane"/>
    <property type="evidence" value="ECO:0007669"/>
    <property type="project" value="UniProtKB-SubCell"/>
</dbReference>
<feature type="transmembrane region" description="Helical" evidence="13">
    <location>
        <begin position="200"/>
        <end position="221"/>
    </location>
</feature>
<reference evidence="14 15" key="1">
    <citation type="submission" date="2019-03" db="EMBL/GenBank/DDBJ databases">
        <title>Subsurface microbial communities from deep shales in Ohio and West Virginia, USA.</title>
        <authorList>
            <person name="Wrighton K."/>
        </authorList>
    </citation>
    <scope>NUCLEOTIDE SEQUENCE [LARGE SCALE GENOMIC DNA]</scope>
    <source>
        <strain evidence="14 15">MSL 6dP</strain>
    </source>
</reference>
<evidence type="ECO:0000256" key="6">
    <source>
        <dbReference type="ARBA" id="ARBA00022449"/>
    </source>
</evidence>
<dbReference type="InterPro" id="IPR048279">
    <property type="entry name" value="MdtK-like"/>
</dbReference>
<comment type="function">
    <text evidence="1">Multidrug efflux pump.</text>
</comment>
<comment type="similarity">
    <text evidence="3">Belongs to the multi antimicrobial extrusion (MATE) (TC 2.A.66.1) family.</text>
</comment>
<evidence type="ECO:0000256" key="3">
    <source>
        <dbReference type="ARBA" id="ARBA00010199"/>
    </source>
</evidence>
<evidence type="ECO:0000256" key="11">
    <source>
        <dbReference type="ARBA" id="ARBA00023136"/>
    </source>
</evidence>
<keyword evidence="9 13" id="KW-1133">Transmembrane helix</keyword>
<dbReference type="GO" id="GO:0015297">
    <property type="term" value="F:antiporter activity"/>
    <property type="evidence" value="ECO:0007669"/>
    <property type="project" value="UniProtKB-KW"/>
</dbReference>
<evidence type="ECO:0000256" key="1">
    <source>
        <dbReference type="ARBA" id="ARBA00003408"/>
    </source>
</evidence>
<feature type="transmembrane region" description="Helical" evidence="13">
    <location>
        <begin position="422"/>
        <end position="442"/>
    </location>
</feature>
<dbReference type="PANTHER" id="PTHR43298:SF2">
    <property type="entry name" value="FMN_FAD EXPORTER YEEO-RELATED"/>
    <property type="match status" value="1"/>
</dbReference>
<dbReference type="CDD" id="cd13142">
    <property type="entry name" value="MATE_like_12"/>
    <property type="match status" value="1"/>
</dbReference>
<dbReference type="RefSeq" id="WP_134115054.1">
    <property type="nucleotide sequence ID" value="NZ_SOEG01000004.1"/>
</dbReference>
<keyword evidence="8 13" id="KW-0812">Transmembrane</keyword>
<evidence type="ECO:0000256" key="10">
    <source>
        <dbReference type="ARBA" id="ARBA00023065"/>
    </source>
</evidence>
<evidence type="ECO:0000256" key="9">
    <source>
        <dbReference type="ARBA" id="ARBA00022989"/>
    </source>
</evidence>
<evidence type="ECO:0000256" key="12">
    <source>
        <dbReference type="ARBA" id="ARBA00031636"/>
    </source>
</evidence>
<dbReference type="InterPro" id="IPR050222">
    <property type="entry name" value="MATE_MdtK"/>
</dbReference>
<dbReference type="InterPro" id="IPR002528">
    <property type="entry name" value="MATE_fam"/>
</dbReference>
<dbReference type="EMBL" id="SOEG01000004">
    <property type="protein sequence ID" value="TDX52879.1"/>
    <property type="molecule type" value="Genomic_DNA"/>
</dbReference>
<comment type="caution">
    <text evidence="14">The sequence shown here is derived from an EMBL/GenBank/DDBJ whole genome shotgun (WGS) entry which is preliminary data.</text>
</comment>
<feature type="transmembrane region" description="Helical" evidence="13">
    <location>
        <begin position="396"/>
        <end position="416"/>
    </location>
</feature>
<feature type="transmembrane region" description="Helical" evidence="13">
    <location>
        <begin position="171"/>
        <end position="194"/>
    </location>
</feature>
<feature type="transmembrane region" description="Helical" evidence="13">
    <location>
        <begin position="363"/>
        <end position="384"/>
    </location>
</feature>
<sequence length="466" mass="50947">MKSDDKFKYIIEGPVLSSIFKLSLPIMVSQFMQTLYNLADTLWVGRIGANAVAAISISFPIMFLMVSIGIGLTIAGTSLIAQYKGAANHKKVEQILGQLVSFIGSGSILIALFGVLFSEQLLIWMGAEQVILDDATAYLRIIFAGMPFMFGFFIFSSVLRGIGDTLTPSIMMFFSVVLNIILDPILIFGISIFPEMGLEGAAVATIFSRALVTIYAFIILIKGRKGLKLSFRDMVPDFEIIILIVKIGIPSSVEQSMVSIGQLLMTSLVASFGTMTLAAYGIVNRIISLPRILAFGLSAAATTMVGQNIGAAKKDRAEKVARVSLLTIFIVLSLVGIIIFIFPEQIIGVFNKQVDVLNFGSDYLRIVTMTFGFIGVMTVANGVFKGAGRTMQTMIISIVSFLLVRIPLAYLLSQYFRWKQLGLWWSVAISNISGALLALLLLKVIDWSEKVIDDQNDTNLMIDDDN</sequence>
<keyword evidence="5" id="KW-0813">Transport</keyword>
<protein>
    <recommendedName>
        <fullName evidence="4">Probable multidrug resistance protein NorM</fullName>
    </recommendedName>
    <alternativeName>
        <fullName evidence="12">Multidrug-efflux transporter</fullName>
    </alternativeName>
</protein>
<accession>A0A4R8HB07</accession>
<feature type="transmembrane region" description="Helical" evidence="13">
    <location>
        <begin position="51"/>
        <end position="74"/>
    </location>
</feature>
<evidence type="ECO:0000256" key="4">
    <source>
        <dbReference type="ARBA" id="ARBA00020268"/>
    </source>
</evidence>
<evidence type="ECO:0000313" key="15">
    <source>
        <dbReference type="Proteomes" id="UP000295832"/>
    </source>
</evidence>
<feature type="transmembrane region" description="Helical" evidence="13">
    <location>
        <begin position="263"/>
        <end position="283"/>
    </location>
</feature>
<dbReference type="GO" id="GO:0006811">
    <property type="term" value="P:monoatomic ion transport"/>
    <property type="evidence" value="ECO:0007669"/>
    <property type="project" value="UniProtKB-KW"/>
</dbReference>
<name>A0A4R8HB07_9FIRM</name>
<dbReference type="AlphaFoldDB" id="A0A4R8HB07"/>
<comment type="subcellular location">
    <subcellularLocation>
        <location evidence="2">Cell membrane</location>
        <topology evidence="2">Multi-pass membrane protein</topology>
    </subcellularLocation>
</comment>
<gene>
    <name evidence="14" type="ORF">C7959_1044</name>
</gene>
<evidence type="ECO:0000313" key="14">
    <source>
        <dbReference type="EMBL" id="TDX52879.1"/>
    </source>
</evidence>
<keyword evidence="11 13" id="KW-0472">Membrane</keyword>
<feature type="transmembrane region" description="Helical" evidence="13">
    <location>
        <begin position="323"/>
        <end position="343"/>
    </location>
</feature>